<dbReference type="EMBL" id="RHJS01000002">
    <property type="protein sequence ID" value="RRK32851.1"/>
    <property type="molecule type" value="Genomic_DNA"/>
</dbReference>
<evidence type="ECO:0000259" key="9">
    <source>
        <dbReference type="PROSITE" id="PS50109"/>
    </source>
</evidence>
<protein>
    <recommendedName>
        <fullName evidence="3">histidine kinase</fullName>
        <ecNumber evidence="3">2.7.13.3</ecNumber>
    </recommendedName>
</protein>
<keyword evidence="8" id="KW-0472">Membrane</keyword>
<evidence type="ECO:0000256" key="3">
    <source>
        <dbReference type="ARBA" id="ARBA00012438"/>
    </source>
</evidence>
<dbReference type="GO" id="GO:0004721">
    <property type="term" value="F:phosphoprotein phosphatase activity"/>
    <property type="evidence" value="ECO:0007669"/>
    <property type="project" value="TreeGrafter"/>
</dbReference>
<evidence type="ECO:0000313" key="10">
    <source>
        <dbReference type="EMBL" id="RRK32851.1"/>
    </source>
</evidence>
<dbReference type="PANTHER" id="PTHR45453:SF1">
    <property type="entry name" value="PHOSPHATE REGULON SENSOR PROTEIN PHOR"/>
    <property type="match status" value="1"/>
</dbReference>
<dbReference type="Gene3D" id="3.30.565.10">
    <property type="entry name" value="Histidine kinase-like ATPase, C-terminal domain"/>
    <property type="match status" value="1"/>
</dbReference>
<sequence length="327" mass="37061">MEMVMQWIILGFSAYMVILSGGSHTAFLGLLCCAALCFISVRTRYRREKRLEELILYLMKLQDNPELPEMTKYSEGQLGVLQSELYKLVVQNQEKSAGALKEKEYLAQMLSDISHQIKTPLTSITIMTDLLKNPNLDEEKRAEFIDKIDSQVNRITWLIRNLLTLSQMDANMLKLKKQDVPLRELLLKSCQPFEILAELKEVELSVEADGDIRLICDEHWTAEAVSNIVKNCIEHTQPGGKVWVFANQNNLATNIVIRDNGEGIAREHLPYIFDRFYKAGNQSGDSVGIGLAMSRQMILLQNGTVSVSSEEGVGTEFHIKMYSEVVI</sequence>
<evidence type="ECO:0000256" key="1">
    <source>
        <dbReference type="ARBA" id="ARBA00000085"/>
    </source>
</evidence>
<dbReference type="PRINTS" id="PR00344">
    <property type="entry name" value="BCTRLSENSOR"/>
</dbReference>
<dbReference type="InterPro" id="IPR050351">
    <property type="entry name" value="BphY/WalK/GraS-like"/>
</dbReference>
<dbReference type="GO" id="GO:0005886">
    <property type="term" value="C:plasma membrane"/>
    <property type="evidence" value="ECO:0007669"/>
    <property type="project" value="TreeGrafter"/>
</dbReference>
<evidence type="ECO:0000256" key="8">
    <source>
        <dbReference type="SAM" id="Phobius"/>
    </source>
</evidence>
<dbReference type="InterPro" id="IPR005467">
    <property type="entry name" value="His_kinase_dom"/>
</dbReference>
<dbReference type="InterPro" id="IPR036097">
    <property type="entry name" value="HisK_dim/P_sf"/>
</dbReference>
<evidence type="ECO:0000256" key="2">
    <source>
        <dbReference type="ARBA" id="ARBA00004370"/>
    </source>
</evidence>
<accession>A0A3R8JQ68</accession>
<dbReference type="AlphaFoldDB" id="A0A3R8JQ68"/>
<evidence type="ECO:0000256" key="7">
    <source>
        <dbReference type="ARBA" id="ARBA00023012"/>
    </source>
</evidence>
<keyword evidence="4" id="KW-0597">Phosphoprotein</keyword>
<dbReference type="SUPFAM" id="SSF55874">
    <property type="entry name" value="ATPase domain of HSP90 chaperone/DNA topoisomerase II/histidine kinase"/>
    <property type="match status" value="1"/>
</dbReference>
<reference evidence="10" key="1">
    <citation type="submission" date="2018-10" db="EMBL/GenBank/DDBJ databases">
        <title>Schaedlerella arabinophila gen. nov. sp. nov., isolated from the mouse intestinal tract and comparative analysis with the genome of the closely related altered Schaedler flora strain ASF502.</title>
        <authorList>
            <person name="Miyake S."/>
            <person name="Soh M."/>
            <person name="Seedorf H."/>
        </authorList>
    </citation>
    <scope>NUCLEOTIDE SEQUENCE [LARGE SCALE GENOMIC DNA]</scope>
    <source>
        <strain evidence="10">DSM 106076</strain>
    </source>
</reference>
<evidence type="ECO:0000256" key="5">
    <source>
        <dbReference type="ARBA" id="ARBA00022679"/>
    </source>
</evidence>
<dbReference type="SMART" id="SM00387">
    <property type="entry name" value="HATPase_c"/>
    <property type="match status" value="1"/>
</dbReference>
<dbReference type="GO" id="GO:0000155">
    <property type="term" value="F:phosphorelay sensor kinase activity"/>
    <property type="evidence" value="ECO:0007669"/>
    <property type="project" value="InterPro"/>
</dbReference>
<keyword evidence="7" id="KW-0902">Two-component regulatory system</keyword>
<dbReference type="InterPro" id="IPR004358">
    <property type="entry name" value="Sig_transdc_His_kin-like_C"/>
</dbReference>
<proteinExistence type="predicted"/>
<feature type="transmembrane region" description="Helical" evidence="8">
    <location>
        <begin position="12"/>
        <end position="41"/>
    </location>
</feature>
<organism evidence="10 11">
    <name type="scientific">Schaedlerella arabinosiphila</name>
    <dbReference type="NCBI Taxonomy" id="2044587"/>
    <lineage>
        <taxon>Bacteria</taxon>
        <taxon>Bacillati</taxon>
        <taxon>Bacillota</taxon>
        <taxon>Clostridia</taxon>
        <taxon>Lachnospirales</taxon>
        <taxon>Lachnospiraceae</taxon>
        <taxon>Schaedlerella</taxon>
    </lineage>
</organism>
<keyword evidence="8" id="KW-0812">Transmembrane</keyword>
<dbReference type="CDD" id="cd00075">
    <property type="entry name" value="HATPase"/>
    <property type="match status" value="1"/>
</dbReference>
<dbReference type="SMART" id="SM00388">
    <property type="entry name" value="HisKA"/>
    <property type="match status" value="1"/>
</dbReference>
<dbReference type="Proteomes" id="UP000274920">
    <property type="component" value="Unassembled WGS sequence"/>
</dbReference>
<comment type="catalytic activity">
    <reaction evidence="1">
        <text>ATP + protein L-histidine = ADP + protein N-phospho-L-histidine.</text>
        <dbReference type="EC" id="2.7.13.3"/>
    </reaction>
</comment>
<dbReference type="InterPro" id="IPR003594">
    <property type="entry name" value="HATPase_dom"/>
</dbReference>
<dbReference type="Pfam" id="PF00512">
    <property type="entry name" value="HisKA"/>
    <property type="match status" value="1"/>
</dbReference>
<dbReference type="PANTHER" id="PTHR45453">
    <property type="entry name" value="PHOSPHATE REGULON SENSOR PROTEIN PHOR"/>
    <property type="match status" value="1"/>
</dbReference>
<dbReference type="Gene3D" id="1.10.287.130">
    <property type="match status" value="1"/>
</dbReference>
<dbReference type="InterPro" id="IPR003661">
    <property type="entry name" value="HisK_dim/P_dom"/>
</dbReference>
<keyword evidence="11" id="KW-1185">Reference proteome</keyword>
<keyword evidence="8" id="KW-1133">Transmembrane helix</keyword>
<dbReference type="SUPFAM" id="SSF47384">
    <property type="entry name" value="Homodimeric domain of signal transducing histidine kinase"/>
    <property type="match status" value="1"/>
</dbReference>
<keyword evidence="6 10" id="KW-0418">Kinase</keyword>
<evidence type="ECO:0000256" key="6">
    <source>
        <dbReference type="ARBA" id="ARBA00022777"/>
    </source>
</evidence>
<comment type="caution">
    <text evidence="10">The sequence shown here is derived from an EMBL/GenBank/DDBJ whole genome shotgun (WGS) entry which is preliminary data.</text>
</comment>
<dbReference type="PROSITE" id="PS50109">
    <property type="entry name" value="HIS_KIN"/>
    <property type="match status" value="1"/>
</dbReference>
<evidence type="ECO:0000313" key="11">
    <source>
        <dbReference type="Proteomes" id="UP000274920"/>
    </source>
</evidence>
<dbReference type="RefSeq" id="WP_125128264.1">
    <property type="nucleotide sequence ID" value="NZ_RHJS01000002.1"/>
</dbReference>
<dbReference type="GO" id="GO:0016036">
    <property type="term" value="P:cellular response to phosphate starvation"/>
    <property type="evidence" value="ECO:0007669"/>
    <property type="project" value="TreeGrafter"/>
</dbReference>
<dbReference type="Pfam" id="PF02518">
    <property type="entry name" value="HATPase_c"/>
    <property type="match status" value="1"/>
</dbReference>
<evidence type="ECO:0000256" key="4">
    <source>
        <dbReference type="ARBA" id="ARBA00022553"/>
    </source>
</evidence>
<dbReference type="InterPro" id="IPR036890">
    <property type="entry name" value="HATPase_C_sf"/>
</dbReference>
<dbReference type="CDD" id="cd00082">
    <property type="entry name" value="HisKA"/>
    <property type="match status" value="1"/>
</dbReference>
<keyword evidence="5" id="KW-0808">Transferase</keyword>
<gene>
    <name evidence="10" type="ORF">EBB54_16915</name>
</gene>
<comment type="subcellular location">
    <subcellularLocation>
        <location evidence="2">Membrane</location>
    </subcellularLocation>
</comment>
<dbReference type="EC" id="2.7.13.3" evidence="3"/>
<name>A0A3R8JQ68_9FIRM</name>
<feature type="domain" description="Histidine kinase" evidence="9">
    <location>
        <begin position="112"/>
        <end position="325"/>
    </location>
</feature>